<keyword evidence="3" id="KW-1185">Reference proteome</keyword>
<protein>
    <recommendedName>
        <fullName evidence="4">Reverse transcriptase domain-containing protein</fullName>
    </recommendedName>
</protein>
<comment type="caution">
    <text evidence="2">The sequence shown here is derived from an EMBL/GenBank/DDBJ whole genome shotgun (WGS) entry which is preliminary data.</text>
</comment>
<evidence type="ECO:0000313" key="3">
    <source>
        <dbReference type="Proteomes" id="UP001189429"/>
    </source>
</evidence>
<dbReference type="EMBL" id="CAUYUJ010021801">
    <property type="protein sequence ID" value="CAK0907077.1"/>
    <property type="molecule type" value="Genomic_DNA"/>
</dbReference>
<name>A0ABN9Y3K1_9DINO</name>
<accession>A0ABN9Y3K1</accession>
<organism evidence="2 3">
    <name type="scientific">Prorocentrum cordatum</name>
    <dbReference type="NCBI Taxonomy" id="2364126"/>
    <lineage>
        <taxon>Eukaryota</taxon>
        <taxon>Sar</taxon>
        <taxon>Alveolata</taxon>
        <taxon>Dinophyceae</taxon>
        <taxon>Prorocentrales</taxon>
        <taxon>Prorocentraceae</taxon>
        <taxon>Prorocentrum</taxon>
    </lineage>
</organism>
<sequence length="543" mass="58391">MLDLAAWSRGALYTLVGHAAGVTRAVSSAASHKRRRPAGPAPADFSDHQAFKRAATQAAWDARRGAAQHFLQLRASNPGAAERYLSSFFNAQDRFEIALADPATGQALSADAMLQVLAQDLQARANNGFPQDPAAILATTRAASAVHQSGAARAGAQTTRGRRLYTMAELDDVLASFKVTSSALRGCYASVKSACPQGRRLTLALANLSRSCGLTSTCWSERQFTPLHQSGPRLVRAVACLRPISISTVMSAVVDALWTQRNRPTLTRYCGAGQQGGVGNPLLVLLALLLHAQLRGAQALPTYWALTDLQWAFDVASHDALLLSSFLGGVVKDDWLLLDDFIHVDTQFVTPGPRAAAELAGWVSGGPTEADRAPVHVALRTDHLQPLQFSDDLSVAWRSPGALRAVLSAEPDSACSRFARAVRADFNYASGKMAATAVVPLRVEAAILYPYPFVLLAQRAEHELNSMQVDIAHALCGCPGQTRRRAELETRALPPALSQAGAYMHQLFRDGPPPEQRWHHVLFVARALPESIGPDAFCHREAA</sequence>
<feature type="region of interest" description="Disordered" evidence="1">
    <location>
        <begin position="27"/>
        <end position="47"/>
    </location>
</feature>
<gene>
    <name evidence="2" type="ORF">PCOR1329_LOCUS82208</name>
</gene>
<evidence type="ECO:0008006" key="4">
    <source>
        <dbReference type="Google" id="ProtNLM"/>
    </source>
</evidence>
<evidence type="ECO:0000313" key="2">
    <source>
        <dbReference type="EMBL" id="CAK0907077.1"/>
    </source>
</evidence>
<dbReference type="Proteomes" id="UP001189429">
    <property type="component" value="Unassembled WGS sequence"/>
</dbReference>
<reference evidence="2" key="1">
    <citation type="submission" date="2023-10" db="EMBL/GenBank/DDBJ databases">
        <authorList>
            <person name="Chen Y."/>
            <person name="Shah S."/>
            <person name="Dougan E. K."/>
            <person name="Thang M."/>
            <person name="Chan C."/>
        </authorList>
    </citation>
    <scope>NUCLEOTIDE SEQUENCE [LARGE SCALE GENOMIC DNA]</scope>
</reference>
<evidence type="ECO:0000256" key="1">
    <source>
        <dbReference type="SAM" id="MobiDB-lite"/>
    </source>
</evidence>
<proteinExistence type="predicted"/>